<proteinExistence type="inferred from homology"/>
<feature type="region of interest" description="Disordered" evidence="12">
    <location>
        <begin position="358"/>
        <end position="379"/>
    </location>
</feature>
<evidence type="ECO:0000256" key="2">
    <source>
        <dbReference type="ARBA" id="ARBA00004496"/>
    </source>
</evidence>
<protein>
    <recommendedName>
        <fullName evidence="4 11">Condensin complex subunit 2</fullName>
    </recommendedName>
</protein>
<keyword evidence="9 11" id="KW-0226">DNA condensation</keyword>
<sequence>MMEVTPQSGVGTPVMSRVLSSSDYISPSTTRRKHIPLTSTSSVLVDVPEQDNATLRRQRRHSRVMELQKQLQSPGTPSERRKSLPLSNLNNAQITEHYTNCIKLSAENKINSKNAFGLHLIEFMADLLQSKKGEMTNFQVASCTLDASAKIYAGRVDAIHSDTYKMLGGLGHGDKQNKEGEEGDVNGEGEATSRKKKRNTENGNLRHSNTVEANLKNINVNKFDLGFEVDPLFEKTSASFDEGGTFGLLLNHLWSQDDSCELLLDSNIVLEEKKLPTDGVNTEQPGEIDLTEIREIYAGKSLNGLQICSHFADFEFSNWNGDETETYKTAMSKGTSSDQAFDMAAVPEPLDIDEPLHDPTDHFGGGDFSDDDVSGGGVDTYESMGDRSVFMTDGQEARVITGTSACRSTSGTAGELCLQLSLQPTEYSYFDMNAMDAWAGPKHWKVKAKPQEEKKARTKKPVFRIDYDEIHDFDSHFKETKTATTLSKSTLNKYSNSTHILPDDIHFNPDDLFRLFHKSNFTIKRILTSNEISVDDNIGGYDYDNENDCANFCPAADDGDDDTSSCGFNGLGDSNQTFTASHASSFSNDSVFDVTTFQGDKLVAQPHKVNKIDIQYARTAKRMDVKKLKSLMWTHLTSSPEEDKENQRIIPDTSGKGGVIGTHAFTDMYSSLPDKLSSTMSKNLSIPIAFVCLLHLANEKCLKITNAGDQEDLIIVQDV</sequence>
<dbReference type="GO" id="GO:0007076">
    <property type="term" value="P:mitotic chromosome condensation"/>
    <property type="evidence" value="ECO:0007669"/>
    <property type="project" value="InterPro"/>
</dbReference>
<evidence type="ECO:0000256" key="4">
    <source>
        <dbReference type="ARBA" id="ARBA00016065"/>
    </source>
</evidence>
<dbReference type="PIRSF" id="PIRSF017126">
    <property type="entry name" value="Condensin_H"/>
    <property type="match status" value="1"/>
</dbReference>
<organism evidence="13 14">
    <name type="scientific">Holothuria leucospilota</name>
    <name type="common">Black long sea cucumber</name>
    <name type="synonym">Mertensiothuria leucospilota</name>
    <dbReference type="NCBI Taxonomy" id="206669"/>
    <lineage>
        <taxon>Eukaryota</taxon>
        <taxon>Metazoa</taxon>
        <taxon>Echinodermata</taxon>
        <taxon>Eleutherozoa</taxon>
        <taxon>Echinozoa</taxon>
        <taxon>Holothuroidea</taxon>
        <taxon>Aspidochirotacea</taxon>
        <taxon>Aspidochirotida</taxon>
        <taxon>Holothuriidae</taxon>
        <taxon>Holothuria</taxon>
    </lineage>
</organism>
<dbReference type="Proteomes" id="UP001152320">
    <property type="component" value="Chromosome 17"/>
</dbReference>
<name>A0A9Q1BHU9_HOLLE</name>
<evidence type="ECO:0000256" key="7">
    <source>
        <dbReference type="ARBA" id="ARBA00022618"/>
    </source>
</evidence>
<dbReference type="PANTHER" id="PTHR13108">
    <property type="entry name" value="CONDENSIN COMPLEX SUBUNIT 2"/>
    <property type="match status" value="1"/>
</dbReference>
<keyword evidence="5" id="KW-0158">Chromosome</keyword>
<evidence type="ECO:0000256" key="8">
    <source>
        <dbReference type="ARBA" id="ARBA00022776"/>
    </source>
</evidence>
<feature type="region of interest" description="Disordered" evidence="12">
    <location>
        <begin position="170"/>
        <end position="207"/>
    </location>
</feature>
<dbReference type="GO" id="GO:0051301">
    <property type="term" value="P:cell division"/>
    <property type="evidence" value="ECO:0007669"/>
    <property type="project" value="UniProtKB-KW"/>
</dbReference>
<evidence type="ECO:0000256" key="5">
    <source>
        <dbReference type="ARBA" id="ARBA00022454"/>
    </source>
</evidence>
<gene>
    <name evidence="13" type="ORF">HOLleu_32959</name>
</gene>
<evidence type="ECO:0000256" key="3">
    <source>
        <dbReference type="ARBA" id="ARBA00009471"/>
    </source>
</evidence>
<evidence type="ECO:0000256" key="12">
    <source>
        <dbReference type="SAM" id="MobiDB-lite"/>
    </source>
</evidence>
<accession>A0A9Q1BHU9</accession>
<evidence type="ECO:0000256" key="10">
    <source>
        <dbReference type="ARBA" id="ARBA00023306"/>
    </source>
</evidence>
<reference evidence="13" key="1">
    <citation type="submission" date="2021-10" db="EMBL/GenBank/DDBJ databases">
        <title>Tropical sea cucumber genome reveals ecological adaptation and Cuvierian tubules defense mechanism.</title>
        <authorList>
            <person name="Chen T."/>
        </authorList>
    </citation>
    <scope>NUCLEOTIDE SEQUENCE</scope>
    <source>
        <strain evidence="13">Nanhai2018</strain>
        <tissue evidence="13">Muscle</tissue>
    </source>
</reference>
<dbReference type="GO" id="GO:0000796">
    <property type="term" value="C:condensin complex"/>
    <property type="evidence" value="ECO:0007669"/>
    <property type="project" value="InterPro"/>
</dbReference>
<comment type="function">
    <text evidence="11">Regulatory subunit of the condensin complex, a complex required for conversion of interphase chromatin into mitotic-like condense chromosomes.</text>
</comment>
<keyword evidence="10 11" id="KW-0131">Cell cycle</keyword>
<dbReference type="EMBL" id="JAIZAY010000017">
    <property type="protein sequence ID" value="KAJ8025412.1"/>
    <property type="molecule type" value="Genomic_DNA"/>
</dbReference>
<comment type="caution">
    <text evidence="13">The sequence shown here is derived from an EMBL/GenBank/DDBJ whole genome shotgun (WGS) entry which is preliminary data.</text>
</comment>
<evidence type="ECO:0000256" key="6">
    <source>
        <dbReference type="ARBA" id="ARBA00022490"/>
    </source>
</evidence>
<dbReference type="GO" id="GO:0003682">
    <property type="term" value="F:chromatin binding"/>
    <property type="evidence" value="ECO:0007669"/>
    <property type="project" value="TreeGrafter"/>
</dbReference>
<dbReference type="OrthoDB" id="362021at2759"/>
<keyword evidence="6" id="KW-0963">Cytoplasm</keyword>
<comment type="similarity">
    <text evidence="3 11">Belongs to the CND2 (condensin subunit 2) family.</text>
</comment>
<dbReference type="Pfam" id="PF05786">
    <property type="entry name" value="Cnd2"/>
    <property type="match status" value="1"/>
</dbReference>
<dbReference type="GO" id="GO:0005737">
    <property type="term" value="C:cytoplasm"/>
    <property type="evidence" value="ECO:0007669"/>
    <property type="project" value="UniProtKB-SubCell"/>
</dbReference>
<keyword evidence="14" id="KW-1185">Reference proteome</keyword>
<evidence type="ECO:0000313" key="14">
    <source>
        <dbReference type="Proteomes" id="UP001152320"/>
    </source>
</evidence>
<dbReference type="AlphaFoldDB" id="A0A9Q1BHU9"/>
<dbReference type="InterPro" id="IPR022816">
    <property type="entry name" value="Condensin_barren_su2"/>
</dbReference>
<keyword evidence="8 11" id="KW-0498">Mitosis</keyword>
<dbReference type="PANTHER" id="PTHR13108:SF9">
    <property type="entry name" value="CONDENSIN COMPLEX SUBUNIT 2"/>
    <property type="match status" value="1"/>
</dbReference>
<comment type="subcellular location">
    <subcellularLocation>
        <location evidence="1">Chromosome</location>
    </subcellularLocation>
    <subcellularLocation>
        <location evidence="2">Cytoplasm</location>
    </subcellularLocation>
</comment>
<evidence type="ECO:0000313" key="13">
    <source>
        <dbReference type="EMBL" id="KAJ8025412.1"/>
    </source>
</evidence>
<evidence type="ECO:0000256" key="9">
    <source>
        <dbReference type="ARBA" id="ARBA00023067"/>
    </source>
</evidence>
<evidence type="ECO:0000256" key="11">
    <source>
        <dbReference type="PIRNR" id="PIRNR017126"/>
    </source>
</evidence>
<keyword evidence="7 11" id="KW-0132">Cell division</keyword>
<evidence type="ECO:0000256" key="1">
    <source>
        <dbReference type="ARBA" id="ARBA00004286"/>
    </source>
</evidence>